<dbReference type="Pfam" id="PF14559">
    <property type="entry name" value="TPR_19"/>
    <property type="match status" value="1"/>
</dbReference>
<dbReference type="AlphaFoldDB" id="A0A238W207"/>
<organism evidence="2 3">
    <name type="scientific">Blastococcus mobilis</name>
    <dbReference type="NCBI Taxonomy" id="1938746"/>
    <lineage>
        <taxon>Bacteria</taxon>
        <taxon>Bacillati</taxon>
        <taxon>Actinomycetota</taxon>
        <taxon>Actinomycetes</taxon>
        <taxon>Geodermatophilales</taxon>
        <taxon>Geodermatophilaceae</taxon>
        <taxon>Blastococcus</taxon>
    </lineage>
</organism>
<dbReference type="EMBL" id="FZNO01000006">
    <property type="protein sequence ID" value="SNR40538.1"/>
    <property type="molecule type" value="Genomic_DNA"/>
</dbReference>
<evidence type="ECO:0000259" key="1">
    <source>
        <dbReference type="Pfam" id="PF01323"/>
    </source>
</evidence>
<dbReference type="GO" id="GO:0016853">
    <property type="term" value="F:isomerase activity"/>
    <property type="evidence" value="ECO:0007669"/>
    <property type="project" value="UniProtKB-KW"/>
</dbReference>
<protein>
    <submittedName>
        <fullName evidence="2">Predicted dithiol-disulfide isomerase, DsbA family</fullName>
    </submittedName>
</protein>
<reference evidence="2 3" key="1">
    <citation type="submission" date="2017-06" db="EMBL/GenBank/DDBJ databases">
        <authorList>
            <person name="Kim H.J."/>
            <person name="Triplett B.A."/>
        </authorList>
    </citation>
    <scope>NUCLEOTIDE SEQUENCE [LARGE SCALE GENOMIC DNA]</scope>
    <source>
        <strain evidence="2 3">DSM 44272</strain>
    </source>
</reference>
<accession>A0A238W207</accession>
<gene>
    <name evidence="2" type="ORF">SAMN06272737_10632</name>
</gene>
<keyword evidence="2" id="KW-0413">Isomerase</keyword>
<dbReference type="InterPro" id="IPR036249">
    <property type="entry name" value="Thioredoxin-like_sf"/>
</dbReference>
<dbReference type="Gene3D" id="3.40.30.10">
    <property type="entry name" value="Glutaredoxin"/>
    <property type="match status" value="1"/>
</dbReference>
<sequence>MKIEVYADVVCAWAYIGKRRLEAALDLLGGQADPVEVIWRPYLIDPTAPVPSEPLEEALRDPVADAALAQCAVDAEPADHRVRVREIARDEGLTPWRPRWRASSWAAHRLLQRALDSGGPTVQGAVVEDLLHTHFLEGRDLNDPAVLAEIATANRLTPDTGPGAHAGYLRGGPAAAADPLERATREQLLRGKALGVASSPTFVVAGRAVAGAQPPEVLVHLLSDSTSEGGALPEEIERLRLGESLLAMGDALGALQLLEPLRATHAGEPNLDILTARAYYASAQLGRARTLLEPLAREKPGDTQLRLLLGRTLQRLGEEDQARVHLRLAEA</sequence>
<name>A0A238W207_9ACTN</name>
<feature type="domain" description="DSBA-like thioredoxin" evidence="1">
    <location>
        <begin position="3"/>
        <end position="222"/>
    </location>
</feature>
<evidence type="ECO:0000313" key="2">
    <source>
        <dbReference type="EMBL" id="SNR40538.1"/>
    </source>
</evidence>
<evidence type="ECO:0000313" key="3">
    <source>
        <dbReference type="Proteomes" id="UP000198403"/>
    </source>
</evidence>
<dbReference type="InterPro" id="IPR001853">
    <property type="entry name" value="DSBA-like_thioredoxin_dom"/>
</dbReference>
<dbReference type="CDD" id="cd03024">
    <property type="entry name" value="DsbA_FrnE"/>
    <property type="match status" value="1"/>
</dbReference>
<keyword evidence="3" id="KW-1185">Reference proteome</keyword>
<dbReference type="Proteomes" id="UP000198403">
    <property type="component" value="Unassembled WGS sequence"/>
</dbReference>
<dbReference type="PANTHER" id="PTHR13887:SF41">
    <property type="entry name" value="THIOREDOXIN SUPERFAMILY PROTEIN"/>
    <property type="match status" value="1"/>
</dbReference>
<dbReference type="SUPFAM" id="SSF52833">
    <property type="entry name" value="Thioredoxin-like"/>
    <property type="match status" value="1"/>
</dbReference>
<proteinExistence type="predicted"/>
<dbReference type="Pfam" id="PF01323">
    <property type="entry name" value="DSBA"/>
    <property type="match status" value="1"/>
</dbReference>
<dbReference type="PANTHER" id="PTHR13887">
    <property type="entry name" value="GLUTATHIONE S-TRANSFERASE KAPPA"/>
    <property type="match status" value="1"/>
</dbReference>
<dbReference type="SUPFAM" id="SSF48452">
    <property type="entry name" value="TPR-like"/>
    <property type="match status" value="1"/>
</dbReference>
<dbReference type="OrthoDB" id="9799122at2"/>
<dbReference type="Gene3D" id="1.25.40.10">
    <property type="entry name" value="Tetratricopeptide repeat domain"/>
    <property type="match status" value="1"/>
</dbReference>
<dbReference type="RefSeq" id="WP_089335857.1">
    <property type="nucleotide sequence ID" value="NZ_FZNO01000006.1"/>
</dbReference>
<dbReference type="InterPro" id="IPR011990">
    <property type="entry name" value="TPR-like_helical_dom_sf"/>
</dbReference>
<dbReference type="GO" id="GO:0016491">
    <property type="term" value="F:oxidoreductase activity"/>
    <property type="evidence" value="ECO:0007669"/>
    <property type="project" value="InterPro"/>
</dbReference>